<dbReference type="InterPro" id="IPR037278">
    <property type="entry name" value="ARFGAP/RecO"/>
</dbReference>
<dbReference type="GO" id="GO:0005547">
    <property type="term" value="F:phosphatidylinositol-3,4,5-trisphosphate binding"/>
    <property type="evidence" value="ECO:0007669"/>
    <property type="project" value="TreeGrafter"/>
</dbReference>
<feature type="domain" description="Arf-GAP" evidence="2">
    <location>
        <begin position="38"/>
        <end position="112"/>
    </location>
</feature>
<dbReference type="InterPro" id="IPR038508">
    <property type="entry name" value="ArfGAP_dom_sf"/>
</dbReference>
<dbReference type="InParanoid" id="A0A803Y0B9"/>
<dbReference type="InterPro" id="IPR052589">
    <property type="entry name" value="Arf-GAP_dual-PH_domain"/>
</dbReference>
<sequence length="112" mass="12999">MFRKDFTWHLSWFGGIHYLAVSWRVLTQLLRLSDLLADPDWASHSLGIFICLNCSGIHRNIPQVSKVKSVRLDDWDDAQVEFMASNGNNVAKAKYESKMPPFYYKPTFLDCQ</sequence>
<reference evidence="3" key="3">
    <citation type="submission" date="2025-09" db="UniProtKB">
        <authorList>
            <consortium name="Ensembl"/>
        </authorList>
    </citation>
    <scope>IDENTIFICATION</scope>
</reference>
<dbReference type="PANTHER" id="PTHR46021:SF5">
    <property type="entry name" value="ARF-GAP WITH DUAL PH DOMAIN-CONTAINING PROTEIN 1"/>
    <property type="match status" value="1"/>
</dbReference>
<reference evidence="3" key="2">
    <citation type="submission" date="2025-08" db="UniProtKB">
        <authorList>
            <consortium name="Ensembl"/>
        </authorList>
    </citation>
    <scope>IDENTIFICATION</scope>
</reference>
<dbReference type="Ensembl" id="ENSMGAT00000021366.1">
    <property type="protein sequence ID" value="ENSMGAP00000025216.1"/>
    <property type="gene ID" value="ENSMGAG00000020713.1"/>
</dbReference>
<reference evidence="3 4" key="1">
    <citation type="journal article" date="2010" name="PLoS Biol.">
        <title>Multi-platform next-generation sequencing of the domestic turkey (Meleagris gallopavo): genome assembly and analysis.</title>
        <authorList>
            <person name="Dalloul R.A."/>
            <person name="Long J.A."/>
            <person name="Zimin A.V."/>
            <person name="Aslam L."/>
            <person name="Beal K."/>
            <person name="Blomberg L.A."/>
            <person name="Bouffard P."/>
            <person name="Burt D.W."/>
            <person name="Crasta O."/>
            <person name="Crooijmans R.P."/>
            <person name="Cooper K."/>
            <person name="Coulombe R.A."/>
            <person name="De S."/>
            <person name="Delany M.E."/>
            <person name="Dodgson J.B."/>
            <person name="Dong J.J."/>
            <person name="Evans C."/>
            <person name="Frederickson K.M."/>
            <person name="Flicek P."/>
            <person name="Florea L."/>
            <person name="Folkerts O."/>
            <person name="Groenen M.A."/>
            <person name="Harkins T.T."/>
            <person name="Herrero J."/>
            <person name="Hoffmann S."/>
            <person name="Megens H.J."/>
            <person name="Jiang A."/>
            <person name="de Jong P."/>
            <person name="Kaiser P."/>
            <person name="Kim H."/>
            <person name="Kim K.W."/>
            <person name="Kim S."/>
            <person name="Langenberger D."/>
            <person name="Lee M.K."/>
            <person name="Lee T."/>
            <person name="Mane S."/>
            <person name="Marcais G."/>
            <person name="Marz M."/>
            <person name="McElroy A.P."/>
            <person name="Modise T."/>
            <person name="Nefedov M."/>
            <person name="Notredame C."/>
            <person name="Paton I.R."/>
            <person name="Payne W.S."/>
            <person name="Pertea G."/>
            <person name="Prickett D."/>
            <person name="Puiu D."/>
            <person name="Qioa D."/>
            <person name="Raineri E."/>
            <person name="Ruffier M."/>
            <person name="Salzberg S.L."/>
            <person name="Schatz M.C."/>
            <person name="Scheuring C."/>
            <person name="Schmidt C.J."/>
            <person name="Schroeder S."/>
            <person name="Searle S.M."/>
            <person name="Smith E.J."/>
            <person name="Smith J."/>
            <person name="Sonstegard T.S."/>
            <person name="Stadler P.F."/>
            <person name="Tafer H."/>
            <person name="Tu Z.J."/>
            <person name="Van Tassell C.P."/>
            <person name="Vilella A.J."/>
            <person name="Williams K.P."/>
            <person name="Yorke J.A."/>
            <person name="Zhang L."/>
            <person name="Zhang H.B."/>
            <person name="Zhang X."/>
            <person name="Zhang Y."/>
            <person name="Reed K.M."/>
        </authorList>
    </citation>
    <scope>NUCLEOTIDE SEQUENCE [LARGE SCALE GENOMIC DNA]</scope>
</reference>
<dbReference type="Proteomes" id="UP000001645">
    <property type="component" value="Chromosome 16"/>
</dbReference>
<dbReference type="PROSITE" id="PS50115">
    <property type="entry name" value="ARFGAP"/>
    <property type="match status" value="1"/>
</dbReference>
<dbReference type="GO" id="GO:0008270">
    <property type="term" value="F:zinc ion binding"/>
    <property type="evidence" value="ECO:0007669"/>
    <property type="project" value="UniProtKB-KW"/>
</dbReference>
<proteinExistence type="predicted"/>
<dbReference type="Pfam" id="PF01412">
    <property type="entry name" value="ArfGap"/>
    <property type="match status" value="1"/>
</dbReference>
<evidence type="ECO:0000313" key="4">
    <source>
        <dbReference type="Proteomes" id="UP000001645"/>
    </source>
</evidence>
<dbReference type="GO" id="GO:0005096">
    <property type="term" value="F:GTPase activator activity"/>
    <property type="evidence" value="ECO:0007669"/>
    <property type="project" value="InterPro"/>
</dbReference>
<dbReference type="SUPFAM" id="SSF57863">
    <property type="entry name" value="ArfGap/RecO-like zinc finger"/>
    <property type="match status" value="1"/>
</dbReference>
<protein>
    <recommendedName>
        <fullName evidence="2">Arf-GAP domain-containing protein</fullName>
    </recommendedName>
</protein>
<dbReference type="AlphaFoldDB" id="A0A803Y0B9"/>
<keyword evidence="4" id="KW-1185">Reference proteome</keyword>
<keyword evidence="1" id="KW-0862">Zinc</keyword>
<dbReference type="PRINTS" id="PR00405">
    <property type="entry name" value="REVINTRACTNG"/>
</dbReference>
<name>A0A803Y0B9_MELGA</name>
<dbReference type="GeneTree" id="ENSGT00940000155698"/>
<dbReference type="Gene3D" id="1.10.220.150">
    <property type="entry name" value="Arf GTPase activating protein"/>
    <property type="match status" value="1"/>
</dbReference>
<evidence type="ECO:0000259" key="2">
    <source>
        <dbReference type="PROSITE" id="PS50115"/>
    </source>
</evidence>
<evidence type="ECO:0000256" key="1">
    <source>
        <dbReference type="PROSITE-ProRule" id="PRU00288"/>
    </source>
</evidence>
<dbReference type="GO" id="GO:0005886">
    <property type="term" value="C:plasma membrane"/>
    <property type="evidence" value="ECO:0007669"/>
    <property type="project" value="TreeGrafter"/>
</dbReference>
<evidence type="ECO:0000313" key="3">
    <source>
        <dbReference type="Ensembl" id="ENSMGAP00000025216.1"/>
    </source>
</evidence>
<dbReference type="PANTHER" id="PTHR46021">
    <property type="entry name" value="ARF-GAP WITH DUAL PH DOMAIN-CONTAINING PROTEIN 1-LIKE PROTEIN"/>
    <property type="match status" value="1"/>
</dbReference>
<organism evidence="3 4">
    <name type="scientific">Meleagris gallopavo</name>
    <name type="common">Wild turkey</name>
    <dbReference type="NCBI Taxonomy" id="9103"/>
    <lineage>
        <taxon>Eukaryota</taxon>
        <taxon>Metazoa</taxon>
        <taxon>Chordata</taxon>
        <taxon>Craniata</taxon>
        <taxon>Vertebrata</taxon>
        <taxon>Euteleostomi</taxon>
        <taxon>Archelosauria</taxon>
        <taxon>Archosauria</taxon>
        <taxon>Dinosauria</taxon>
        <taxon>Saurischia</taxon>
        <taxon>Theropoda</taxon>
        <taxon>Coelurosauria</taxon>
        <taxon>Aves</taxon>
        <taxon>Neognathae</taxon>
        <taxon>Galloanserae</taxon>
        <taxon>Galliformes</taxon>
        <taxon>Phasianidae</taxon>
        <taxon>Meleagridinae</taxon>
        <taxon>Meleagris</taxon>
    </lineage>
</organism>
<dbReference type="GO" id="GO:0005737">
    <property type="term" value="C:cytoplasm"/>
    <property type="evidence" value="ECO:0007669"/>
    <property type="project" value="TreeGrafter"/>
</dbReference>
<dbReference type="InterPro" id="IPR001164">
    <property type="entry name" value="ArfGAP_dom"/>
</dbReference>
<keyword evidence="1" id="KW-0479">Metal-binding</keyword>
<dbReference type="SMART" id="SM00105">
    <property type="entry name" value="ArfGap"/>
    <property type="match status" value="1"/>
</dbReference>
<accession>A0A803Y0B9</accession>
<keyword evidence="1" id="KW-0863">Zinc-finger</keyword>